<name>A0A0K1PU70_9BACT</name>
<keyword evidence="2" id="KW-1185">Reference proteome</keyword>
<reference evidence="1 2" key="1">
    <citation type="submission" date="2015-08" db="EMBL/GenBank/DDBJ databases">
        <authorList>
            <person name="Babu N.S."/>
            <person name="Beckwith C.J."/>
            <person name="Beseler K.G."/>
            <person name="Brison A."/>
            <person name="Carone J.V."/>
            <person name="Caskin T.P."/>
            <person name="Diamond M."/>
            <person name="Durham M.E."/>
            <person name="Foxe J.M."/>
            <person name="Go M."/>
            <person name="Henderson B.A."/>
            <person name="Jones I.B."/>
            <person name="McGettigan J.A."/>
            <person name="Micheletti S.J."/>
            <person name="Nasrallah M.E."/>
            <person name="Ortiz D."/>
            <person name="Piller C.R."/>
            <person name="Privatt S.R."/>
            <person name="Schneider S.L."/>
            <person name="Sharp S."/>
            <person name="Smith T.C."/>
            <person name="Stanton J.D."/>
            <person name="Ullery H.E."/>
            <person name="Wilson R.J."/>
            <person name="Serrano M.G."/>
            <person name="Buck G."/>
            <person name="Lee V."/>
            <person name="Wang Y."/>
            <person name="Carvalho R."/>
            <person name="Voegtly L."/>
            <person name="Shi R."/>
            <person name="Duckworth R."/>
            <person name="Johnson A."/>
            <person name="Loviza R."/>
            <person name="Walstead R."/>
            <person name="Shah Z."/>
            <person name="Kiflezghi M."/>
            <person name="Wade K."/>
            <person name="Ball S.L."/>
            <person name="Bradley K.W."/>
            <person name="Asai D.J."/>
            <person name="Bowman C.A."/>
            <person name="Russell D.A."/>
            <person name="Pope W.H."/>
            <person name="Jacobs-Sera D."/>
            <person name="Hendrix R.W."/>
            <person name="Hatfull G.F."/>
        </authorList>
    </citation>
    <scope>NUCLEOTIDE SEQUENCE [LARGE SCALE GENOMIC DNA]</scope>
    <source>
        <strain evidence="1 2">DSM 27648</strain>
    </source>
</reference>
<dbReference type="KEGG" id="llu:AKJ09_03338"/>
<accession>A0A0K1PU70</accession>
<proteinExistence type="predicted"/>
<dbReference type="AlphaFoldDB" id="A0A0K1PU70"/>
<protein>
    <submittedName>
        <fullName evidence="1">Uncharacterized protein</fullName>
    </submittedName>
</protein>
<dbReference type="EMBL" id="CP012333">
    <property type="protein sequence ID" value="AKU96674.1"/>
    <property type="molecule type" value="Genomic_DNA"/>
</dbReference>
<evidence type="ECO:0000313" key="1">
    <source>
        <dbReference type="EMBL" id="AKU96674.1"/>
    </source>
</evidence>
<dbReference type="Proteomes" id="UP000064967">
    <property type="component" value="Chromosome"/>
</dbReference>
<evidence type="ECO:0000313" key="2">
    <source>
        <dbReference type="Proteomes" id="UP000064967"/>
    </source>
</evidence>
<organism evidence="1 2">
    <name type="scientific">Labilithrix luteola</name>
    <dbReference type="NCBI Taxonomy" id="1391654"/>
    <lineage>
        <taxon>Bacteria</taxon>
        <taxon>Pseudomonadati</taxon>
        <taxon>Myxococcota</taxon>
        <taxon>Polyangia</taxon>
        <taxon>Polyangiales</taxon>
        <taxon>Labilitrichaceae</taxon>
        <taxon>Labilithrix</taxon>
    </lineage>
</organism>
<sequence length="135" mass="15545">MCFTEKPLTALKDTILGNEARVRKKGRSKQWAPYGVMFSKDYLREHGARPAVHVTRQEWESLPVELQPYALRLGRRANWVHEREWRLGSDLVFDPARCIVLVPDFDQADAFRKALDARGLRVMGILPLIDLFAAI</sequence>
<gene>
    <name evidence="1" type="ORF">AKJ09_03338</name>
</gene>